<evidence type="ECO:0000313" key="1">
    <source>
        <dbReference type="EMBL" id="CAE8636870.1"/>
    </source>
</evidence>
<comment type="caution">
    <text evidence="1">The sequence shown here is derived from an EMBL/GenBank/DDBJ whole genome shotgun (WGS) entry which is preliminary data.</text>
</comment>
<evidence type="ECO:0000313" key="2">
    <source>
        <dbReference type="Proteomes" id="UP000654075"/>
    </source>
</evidence>
<protein>
    <submittedName>
        <fullName evidence="1">Uncharacterized protein</fullName>
    </submittedName>
</protein>
<gene>
    <name evidence="1" type="ORF">PGLA1383_LOCUS52269</name>
</gene>
<feature type="non-terminal residue" evidence="1">
    <location>
        <position position="71"/>
    </location>
</feature>
<keyword evidence="2" id="KW-1185">Reference proteome</keyword>
<organism evidence="1 2">
    <name type="scientific">Polarella glacialis</name>
    <name type="common">Dinoflagellate</name>
    <dbReference type="NCBI Taxonomy" id="89957"/>
    <lineage>
        <taxon>Eukaryota</taxon>
        <taxon>Sar</taxon>
        <taxon>Alveolata</taxon>
        <taxon>Dinophyceae</taxon>
        <taxon>Suessiales</taxon>
        <taxon>Suessiaceae</taxon>
        <taxon>Polarella</taxon>
    </lineage>
</organism>
<dbReference type="EMBL" id="CAJNNV010031563">
    <property type="protein sequence ID" value="CAE8636870.1"/>
    <property type="molecule type" value="Genomic_DNA"/>
</dbReference>
<sequence>MSYLQSQFRTCNPNFVLVKPQQEIWKTISEGRPLLLRRRSRALRSWAPVKARVTGRRLSAPCAEPETDRRA</sequence>
<dbReference type="Proteomes" id="UP000654075">
    <property type="component" value="Unassembled WGS sequence"/>
</dbReference>
<proteinExistence type="predicted"/>
<name>A0A813HFW6_POLGL</name>
<reference evidence="1" key="1">
    <citation type="submission" date="2021-02" db="EMBL/GenBank/DDBJ databases">
        <authorList>
            <person name="Dougan E. K."/>
            <person name="Rhodes N."/>
            <person name="Thang M."/>
            <person name="Chan C."/>
        </authorList>
    </citation>
    <scope>NUCLEOTIDE SEQUENCE</scope>
</reference>
<dbReference type="AlphaFoldDB" id="A0A813HFW6"/>
<accession>A0A813HFW6</accession>